<evidence type="ECO:0000313" key="3">
    <source>
        <dbReference type="Proteomes" id="UP000054166"/>
    </source>
</evidence>
<feature type="region of interest" description="Disordered" evidence="1">
    <location>
        <begin position="439"/>
        <end position="495"/>
    </location>
</feature>
<dbReference type="AlphaFoldDB" id="A0A0C3FMM9"/>
<dbReference type="HOGENOM" id="CLU_416815_0_0_1"/>
<name>A0A0C3FMM9_PILCF</name>
<dbReference type="InParanoid" id="A0A0C3FMM9"/>
<dbReference type="PANTHER" id="PTHR45691:SF6">
    <property type="entry name" value="PROTEIN DIAPHANOUS"/>
    <property type="match status" value="1"/>
</dbReference>
<feature type="region of interest" description="Disordered" evidence="1">
    <location>
        <begin position="267"/>
        <end position="294"/>
    </location>
</feature>
<evidence type="ECO:0000313" key="2">
    <source>
        <dbReference type="EMBL" id="KIM85370.1"/>
    </source>
</evidence>
<dbReference type="GO" id="GO:0030041">
    <property type="term" value="P:actin filament polymerization"/>
    <property type="evidence" value="ECO:0007669"/>
    <property type="project" value="TreeGrafter"/>
</dbReference>
<dbReference type="OrthoDB" id="3357813at2759"/>
<feature type="compositionally biased region" description="Polar residues" evidence="1">
    <location>
        <begin position="648"/>
        <end position="674"/>
    </location>
</feature>
<dbReference type="STRING" id="765440.A0A0C3FMM9"/>
<reference evidence="3" key="2">
    <citation type="submission" date="2015-01" db="EMBL/GenBank/DDBJ databases">
        <title>Evolutionary Origins and Diversification of the Mycorrhizal Mutualists.</title>
        <authorList>
            <consortium name="DOE Joint Genome Institute"/>
            <consortium name="Mycorrhizal Genomics Consortium"/>
            <person name="Kohler A."/>
            <person name="Kuo A."/>
            <person name="Nagy L.G."/>
            <person name="Floudas D."/>
            <person name="Copeland A."/>
            <person name="Barry K.W."/>
            <person name="Cichocki N."/>
            <person name="Veneault-Fourrey C."/>
            <person name="LaButti K."/>
            <person name="Lindquist E.A."/>
            <person name="Lipzen A."/>
            <person name="Lundell T."/>
            <person name="Morin E."/>
            <person name="Murat C."/>
            <person name="Riley R."/>
            <person name="Ohm R."/>
            <person name="Sun H."/>
            <person name="Tunlid A."/>
            <person name="Henrissat B."/>
            <person name="Grigoriev I.V."/>
            <person name="Hibbett D.S."/>
            <person name="Martin F."/>
        </authorList>
    </citation>
    <scope>NUCLEOTIDE SEQUENCE [LARGE SCALE GENOMIC DNA]</scope>
    <source>
        <strain evidence="3">F 1598</strain>
    </source>
</reference>
<dbReference type="Proteomes" id="UP000054166">
    <property type="component" value="Unassembled WGS sequence"/>
</dbReference>
<evidence type="ECO:0000256" key="1">
    <source>
        <dbReference type="SAM" id="MobiDB-lite"/>
    </source>
</evidence>
<feature type="region of interest" description="Disordered" evidence="1">
    <location>
        <begin position="1"/>
        <end position="22"/>
    </location>
</feature>
<dbReference type="InterPro" id="IPR051412">
    <property type="entry name" value="Formin_Homology_Diaphanous_sf"/>
</dbReference>
<feature type="compositionally biased region" description="Basic and acidic residues" evidence="1">
    <location>
        <begin position="622"/>
        <end position="631"/>
    </location>
</feature>
<dbReference type="EMBL" id="KN832985">
    <property type="protein sequence ID" value="KIM85370.1"/>
    <property type="molecule type" value="Genomic_DNA"/>
</dbReference>
<feature type="compositionally biased region" description="Pro residues" evidence="1">
    <location>
        <begin position="1"/>
        <end position="10"/>
    </location>
</feature>
<gene>
    <name evidence="2" type="ORF">PILCRDRAFT_5683</name>
</gene>
<proteinExistence type="predicted"/>
<feature type="compositionally biased region" description="Pro residues" evidence="1">
    <location>
        <begin position="634"/>
        <end position="647"/>
    </location>
</feature>
<protein>
    <submittedName>
        <fullName evidence="2">Uncharacterized protein</fullName>
    </submittedName>
</protein>
<feature type="region of interest" description="Disordered" evidence="1">
    <location>
        <begin position="329"/>
        <end position="352"/>
    </location>
</feature>
<dbReference type="GO" id="GO:0005884">
    <property type="term" value="C:actin filament"/>
    <property type="evidence" value="ECO:0007669"/>
    <property type="project" value="TreeGrafter"/>
</dbReference>
<feature type="region of interest" description="Disordered" evidence="1">
    <location>
        <begin position="593"/>
        <end position="712"/>
    </location>
</feature>
<accession>A0A0C3FMM9</accession>
<reference evidence="2 3" key="1">
    <citation type="submission" date="2014-04" db="EMBL/GenBank/DDBJ databases">
        <authorList>
            <consortium name="DOE Joint Genome Institute"/>
            <person name="Kuo A."/>
            <person name="Tarkka M."/>
            <person name="Buscot F."/>
            <person name="Kohler A."/>
            <person name="Nagy L.G."/>
            <person name="Floudas D."/>
            <person name="Copeland A."/>
            <person name="Barry K.W."/>
            <person name="Cichocki N."/>
            <person name="Veneault-Fourrey C."/>
            <person name="LaButti K."/>
            <person name="Lindquist E.A."/>
            <person name="Lipzen A."/>
            <person name="Lundell T."/>
            <person name="Morin E."/>
            <person name="Murat C."/>
            <person name="Sun H."/>
            <person name="Tunlid A."/>
            <person name="Henrissat B."/>
            <person name="Grigoriev I.V."/>
            <person name="Hibbett D.S."/>
            <person name="Martin F."/>
            <person name="Nordberg H.P."/>
            <person name="Cantor M.N."/>
            <person name="Hua S.X."/>
        </authorList>
    </citation>
    <scope>NUCLEOTIDE SEQUENCE [LARGE SCALE GENOMIC DNA]</scope>
    <source>
        <strain evidence="2 3">F 1598</strain>
    </source>
</reference>
<dbReference type="PANTHER" id="PTHR45691">
    <property type="entry name" value="PROTEIN DIAPHANOUS"/>
    <property type="match status" value="1"/>
</dbReference>
<organism evidence="2 3">
    <name type="scientific">Piloderma croceum (strain F 1598)</name>
    <dbReference type="NCBI Taxonomy" id="765440"/>
    <lineage>
        <taxon>Eukaryota</taxon>
        <taxon>Fungi</taxon>
        <taxon>Dikarya</taxon>
        <taxon>Basidiomycota</taxon>
        <taxon>Agaricomycotina</taxon>
        <taxon>Agaricomycetes</taxon>
        <taxon>Agaricomycetidae</taxon>
        <taxon>Atheliales</taxon>
        <taxon>Atheliaceae</taxon>
        <taxon>Piloderma</taxon>
    </lineage>
</organism>
<sequence>MPSEPVPPPLYSQDDPEYAAGQSNSEPIVLHQGTQILIIPTTDAINFQKGYVGAEGERAAIEGELQIKGAEPRQWDKVTISFRTIETAYEREIELAASDLVLYSASTVAETDLPSCLPFAIPLTQDAPQCIHTPHSSLSHTLSATLHPSDPDLQPLSKTLTVHTRRYTSHSHTLELAPETHSLDDPTRVEVQVPRATFKAGEPIPVYVKVPPPRRELVVDQGLRLRNIRAELIRVVKVKRDEGDSHSIDTDIDTISEMEQAVEIDRSMEEGPSTAAVSTAVEKPSRIPWSTEEPDSPLFHGSSYKTVVSRSGAACRFHSSLPVRLRFVLRQPPPSSSPSDQPRNLPDGEYGYLDGDTHCASITQTSLLHSVSFRVNIHASFVDMSNRTERFSTVSVPVMIIPPPAALPEVEEWIDAAYQKKHDRPPARTVRLDDMDVSAPRYHDGEAGPSVLQGGAPPPFEERDAPPPFFSHSAEASTSSRYAPPPFFSHEPEASTSNRLPTFLESEAEIFVPTDADTVTLLPPTQPIILGEGTQFGFPPSEQFDGHSEEMQRSSTPPPTLEMATRDTNVTNLADLGEPQRTMEALGIALGEQEEATTGRELPPPPPPAMDDPSDPPPSIDSDFRSPDLHLRHSPPPHPASPPPPPTSTYNHSTEQTNSLRSSSPAQPTVQTRTPHGHAPPPYLVPGNGGDQEHVTRPPPYMDLMPPTSDRH</sequence>
<feature type="compositionally biased region" description="Pro residues" evidence="1">
    <location>
        <begin position="602"/>
        <end position="619"/>
    </location>
</feature>
<feature type="region of interest" description="Disordered" evidence="1">
    <location>
        <begin position="532"/>
        <end position="563"/>
    </location>
</feature>
<keyword evidence="3" id="KW-1185">Reference proteome</keyword>